<feature type="region of interest" description="Disordered" evidence="1">
    <location>
        <begin position="1"/>
        <end position="36"/>
    </location>
</feature>
<dbReference type="PANTHER" id="PTHR37946">
    <property type="entry name" value="SLL1969 PROTEIN"/>
    <property type="match status" value="1"/>
</dbReference>
<evidence type="ECO:0000259" key="3">
    <source>
        <dbReference type="Pfam" id="PF12697"/>
    </source>
</evidence>
<feature type="compositionally biased region" description="Pro residues" evidence="1">
    <location>
        <begin position="1"/>
        <end position="13"/>
    </location>
</feature>
<sequence>MSPPRDPAPPGTPDNPGTPGTPAQPGTAGGVRPSRASRPHVIFGGVEILLSLVVAAATWATWHSPWTTLLWTLLWLPVSHAVGLAAGFTMAANADPTPERRTSGGTNIAIWAYECAASILLLDVYQPWRSTAPTASPTGPARPVAVLLLHGYGCNRAFWLRFSHHLADAGYHNDAINLGPMFGDIDAYAETIANATQALAERTRLPVVLVGHSMGGIAARACLRRFPTLPVIHTVTLGSPHFGTLHARHGIGRNVHQMGLGSEWLVALANGESDAERTRITSIYTYHDNVVYPVRTSVLPGARNIALDGLGHVSLGTHPRARTLVLETLERVAQGLRHGA</sequence>
<feature type="transmembrane region" description="Helical" evidence="2">
    <location>
        <begin position="68"/>
        <end position="91"/>
    </location>
</feature>
<evidence type="ECO:0000313" key="5">
    <source>
        <dbReference type="Proteomes" id="UP000333828"/>
    </source>
</evidence>
<dbReference type="RefSeq" id="WP_150684540.1">
    <property type="nucleotide sequence ID" value="NZ_CABPSI010000003.1"/>
</dbReference>
<accession>A0A5E4VP56</accession>
<dbReference type="SUPFAM" id="SSF53474">
    <property type="entry name" value="alpha/beta-Hydrolases"/>
    <property type="match status" value="1"/>
</dbReference>
<name>A0A5E4VP56_9BURK</name>
<reference evidence="4 5" key="1">
    <citation type="submission" date="2019-08" db="EMBL/GenBank/DDBJ databases">
        <authorList>
            <person name="Peeters C."/>
        </authorList>
    </citation>
    <scope>NUCLEOTIDE SEQUENCE [LARGE SCALE GENOMIC DNA]</scope>
    <source>
        <strain evidence="4 5">LMG 31115</strain>
    </source>
</reference>
<dbReference type="PANTHER" id="PTHR37946:SF1">
    <property type="entry name" value="SLL1969 PROTEIN"/>
    <property type="match status" value="1"/>
</dbReference>
<gene>
    <name evidence="4" type="ORF">PIN31115_02782</name>
</gene>
<keyword evidence="2" id="KW-1133">Transmembrane helix</keyword>
<dbReference type="EMBL" id="CABPSI010000003">
    <property type="protein sequence ID" value="VVE14118.1"/>
    <property type="molecule type" value="Genomic_DNA"/>
</dbReference>
<feature type="domain" description="AB hydrolase-1" evidence="3">
    <location>
        <begin position="146"/>
        <end position="247"/>
    </location>
</feature>
<proteinExistence type="predicted"/>
<evidence type="ECO:0000256" key="1">
    <source>
        <dbReference type="SAM" id="MobiDB-lite"/>
    </source>
</evidence>
<evidence type="ECO:0000256" key="2">
    <source>
        <dbReference type="SAM" id="Phobius"/>
    </source>
</evidence>
<dbReference type="InterPro" id="IPR000073">
    <property type="entry name" value="AB_hydrolase_1"/>
</dbReference>
<protein>
    <submittedName>
        <fullName evidence="4">Permease</fullName>
    </submittedName>
</protein>
<dbReference type="Proteomes" id="UP000333828">
    <property type="component" value="Unassembled WGS sequence"/>
</dbReference>
<keyword evidence="5" id="KW-1185">Reference proteome</keyword>
<feature type="transmembrane region" description="Helical" evidence="2">
    <location>
        <begin position="41"/>
        <end position="62"/>
    </location>
</feature>
<evidence type="ECO:0000313" key="4">
    <source>
        <dbReference type="EMBL" id="VVE14118.1"/>
    </source>
</evidence>
<keyword evidence="2" id="KW-0812">Transmembrane</keyword>
<feature type="compositionally biased region" description="Low complexity" evidence="1">
    <location>
        <begin position="14"/>
        <end position="26"/>
    </location>
</feature>
<organism evidence="4 5">
    <name type="scientific">Pandoraea iniqua</name>
    <dbReference type="NCBI Taxonomy" id="2508288"/>
    <lineage>
        <taxon>Bacteria</taxon>
        <taxon>Pseudomonadati</taxon>
        <taxon>Pseudomonadota</taxon>
        <taxon>Betaproteobacteria</taxon>
        <taxon>Burkholderiales</taxon>
        <taxon>Burkholderiaceae</taxon>
        <taxon>Pandoraea</taxon>
    </lineage>
</organism>
<dbReference type="Gene3D" id="3.40.50.1820">
    <property type="entry name" value="alpha/beta hydrolase"/>
    <property type="match status" value="1"/>
</dbReference>
<dbReference type="Pfam" id="PF12697">
    <property type="entry name" value="Abhydrolase_6"/>
    <property type="match status" value="1"/>
</dbReference>
<keyword evidence="2" id="KW-0472">Membrane</keyword>
<dbReference type="AlphaFoldDB" id="A0A5E4VP56"/>
<dbReference type="InterPro" id="IPR029058">
    <property type="entry name" value="AB_hydrolase_fold"/>
</dbReference>